<dbReference type="OrthoDB" id="5593235at2759"/>
<protein>
    <submittedName>
        <fullName evidence="3">Uncharacterized protein</fullName>
    </submittedName>
</protein>
<feature type="compositionally biased region" description="Low complexity" evidence="1">
    <location>
        <begin position="104"/>
        <end position="118"/>
    </location>
</feature>
<dbReference type="EMBL" id="MIKG01000008">
    <property type="protein sequence ID" value="RAO68982.1"/>
    <property type="molecule type" value="Genomic_DNA"/>
</dbReference>
<dbReference type="Proteomes" id="UP000249363">
    <property type="component" value="Unassembled WGS sequence"/>
</dbReference>
<evidence type="ECO:0000313" key="3">
    <source>
        <dbReference type="EMBL" id="RAO68982.1"/>
    </source>
</evidence>
<gene>
    <name evidence="3" type="ORF">BHQ10_004994</name>
</gene>
<sequence>MIPSARPRRLQGRFIFFSAIASLFLLSLFLWRTADPRIVDPRLSSAVAHAEHTIGNEHSSHSLIHVSDEYLDDYETLTNSQDKNIGLKPTPIVHPFSLSLPPASSSVSTPSSSAVQSQDAIPTEPAQTPVAKVSPSINSGETVNTSQNPRIPGKPNNLTISGFVFYGRRDRVESMHCYLERNLITHGGWLDNVIWVVNTKDEADLAYLDKILARSPLYKTHVLSEQVGWPDYAKIWRMVNRESMYIKIDDDIVWFADDTIERLVKRKLERRDALAVSANIINNPPLSFLHYHTGALHPYFPDLPKDFDYSTLEPPPPEPSEEEAKYEEILVDAELQPIEETVETIEIQPEELQTEENEILFEEVESEKEHTALSKRLAILGNKTPWRPSEDPHWTGPDDFEWSLDWSPPPFPNHRWLRVPDDKALNRTPVAHLTYEVWGPTYESWAIASQQHYSLLENIENEKLDLYKFDHPWDMKGERIRINFMAILGSDVLDTDVFHWPDNQGDEDMLVLTLPHDTGRPILIEGTALAAHFNFQHQGGVTTTDLLSRYKSLAAERACLVPSPSAFD</sequence>
<keyword evidence="2" id="KW-0472">Membrane</keyword>
<feature type="transmembrane region" description="Helical" evidence="2">
    <location>
        <begin position="12"/>
        <end position="31"/>
    </location>
</feature>
<reference evidence="3 4" key="1">
    <citation type="journal article" date="2017" name="Biotechnol. Biofuels">
        <title>Differential beta-glucosidase expression as a function of carbon source availability in Talaromyces amestolkiae: a genomic and proteomic approach.</title>
        <authorList>
            <person name="de Eugenio L.I."/>
            <person name="Mendez-Liter J.A."/>
            <person name="Nieto-Dominguez M."/>
            <person name="Alonso L."/>
            <person name="Gil-Munoz J."/>
            <person name="Barriuso J."/>
            <person name="Prieto A."/>
            <person name="Martinez M.J."/>
        </authorList>
    </citation>
    <scope>NUCLEOTIDE SEQUENCE [LARGE SCALE GENOMIC DNA]</scope>
    <source>
        <strain evidence="3 4">CIB</strain>
    </source>
</reference>
<proteinExistence type="predicted"/>
<feature type="region of interest" description="Disordered" evidence="1">
    <location>
        <begin position="104"/>
        <end position="152"/>
    </location>
</feature>
<evidence type="ECO:0000256" key="2">
    <source>
        <dbReference type="SAM" id="Phobius"/>
    </source>
</evidence>
<keyword evidence="2" id="KW-1133">Transmembrane helix</keyword>
<keyword evidence="2" id="KW-0812">Transmembrane</keyword>
<feature type="compositionally biased region" description="Polar residues" evidence="1">
    <location>
        <begin position="135"/>
        <end position="149"/>
    </location>
</feature>
<organism evidence="3 4">
    <name type="scientific">Talaromyces amestolkiae</name>
    <dbReference type="NCBI Taxonomy" id="1196081"/>
    <lineage>
        <taxon>Eukaryota</taxon>
        <taxon>Fungi</taxon>
        <taxon>Dikarya</taxon>
        <taxon>Ascomycota</taxon>
        <taxon>Pezizomycotina</taxon>
        <taxon>Eurotiomycetes</taxon>
        <taxon>Eurotiomycetidae</taxon>
        <taxon>Eurotiales</taxon>
        <taxon>Trichocomaceae</taxon>
        <taxon>Talaromyces</taxon>
        <taxon>Talaromyces sect. Talaromyces</taxon>
    </lineage>
</organism>
<name>A0A364KZK3_TALAM</name>
<comment type="caution">
    <text evidence="3">The sequence shown here is derived from an EMBL/GenBank/DDBJ whole genome shotgun (WGS) entry which is preliminary data.</text>
</comment>
<evidence type="ECO:0000313" key="4">
    <source>
        <dbReference type="Proteomes" id="UP000249363"/>
    </source>
</evidence>
<accession>A0A364KZK3</accession>
<keyword evidence="4" id="KW-1185">Reference proteome</keyword>
<dbReference type="GeneID" id="63794210"/>
<evidence type="ECO:0000256" key="1">
    <source>
        <dbReference type="SAM" id="MobiDB-lite"/>
    </source>
</evidence>
<dbReference type="AlphaFoldDB" id="A0A364KZK3"/>
<dbReference type="RefSeq" id="XP_040733498.1">
    <property type="nucleotide sequence ID" value="XM_040877420.1"/>
</dbReference>